<dbReference type="Proteomes" id="UP000735302">
    <property type="component" value="Unassembled WGS sequence"/>
</dbReference>
<gene>
    <name evidence="2" type="ORF">PoB_003151900</name>
</gene>
<name>A0AAV4ABK7_9GAST</name>
<evidence type="ECO:0000313" key="2">
    <source>
        <dbReference type="EMBL" id="GFO05014.1"/>
    </source>
</evidence>
<dbReference type="EMBL" id="BLXT01003746">
    <property type="protein sequence ID" value="GFO05014.1"/>
    <property type="molecule type" value="Genomic_DNA"/>
</dbReference>
<protein>
    <submittedName>
        <fullName evidence="2">Uncharacterized protein</fullName>
    </submittedName>
</protein>
<reference evidence="2 3" key="1">
    <citation type="journal article" date="2021" name="Elife">
        <title>Chloroplast acquisition without the gene transfer in kleptoplastic sea slugs, Plakobranchus ocellatus.</title>
        <authorList>
            <person name="Maeda T."/>
            <person name="Takahashi S."/>
            <person name="Yoshida T."/>
            <person name="Shimamura S."/>
            <person name="Takaki Y."/>
            <person name="Nagai Y."/>
            <person name="Toyoda A."/>
            <person name="Suzuki Y."/>
            <person name="Arimoto A."/>
            <person name="Ishii H."/>
            <person name="Satoh N."/>
            <person name="Nishiyama T."/>
            <person name="Hasebe M."/>
            <person name="Maruyama T."/>
            <person name="Minagawa J."/>
            <person name="Obokata J."/>
            <person name="Shigenobu S."/>
        </authorList>
    </citation>
    <scope>NUCLEOTIDE SEQUENCE [LARGE SCALE GENOMIC DNA]</scope>
</reference>
<accession>A0AAV4ABK7</accession>
<keyword evidence="3" id="KW-1185">Reference proteome</keyword>
<organism evidence="2 3">
    <name type="scientific">Plakobranchus ocellatus</name>
    <dbReference type="NCBI Taxonomy" id="259542"/>
    <lineage>
        <taxon>Eukaryota</taxon>
        <taxon>Metazoa</taxon>
        <taxon>Spiralia</taxon>
        <taxon>Lophotrochozoa</taxon>
        <taxon>Mollusca</taxon>
        <taxon>Gastropoda</taxon>
        <taxon>Heterobranchia</taxon>
        <taxon>Euthyneura</taxon>
        <taxon>Panpulmonata</taxon>
        <taxon>Sacoglossa</taxon>
        <taxon>Placobranchoidea</taxon>
        <taxon>Plakobranchidae</taxon>
        <taxon>Plakobranchus</taxon>
    </lineage>
</organism>
<evidence type="ECO:0000256" key="1">
    <source>
        <dbReference type="SAM" id="MobiDB-lite"/>
    </source>
</evidence>
<feature type="compositionally biased region" description="Polar residues" evidence="1">
    <location>
        <begin position="78"/>
        <end position="96"/>
    </location>
</feature>
<comment type="caution">
    <text evidence="2">The sequence shown here is derived from an EMBL/GenBank/DDBJ whole genome shotgun (WGS) entry which is preliminary data.</text>
</comment>
<dbReference type="AlphaFoldDB" id="A0AAV4ABK7"/>
<feature type="region of interest" description="Disordered" evidence="1">
    <location>
        <begin position="76"/>
        <end position="100"/>
    </location>
</feature>
<sequence length="122" mass="14361">MTFGEKDMINPALKRIKRLQVCRRRVRQYHKWTRSSDPSQSNVLLHKFSNKMRLLRLLEWFRSFLTSTRARTQLPHLYQSNNTASSPLPEQQHSFLTSTRARTQTALTTTVAKTTKKKKDLS</sequence>
<evidence type="ECO:0000313" key="3">
    <source>
        <dbReference type="Proteomes" id="UP000735302"/>
    </source>
</evidence>
<proteinExistence type="predicted"/>